<keyword evidence="1" id="KW-0472">Membrane</keyword>
<dbReference type="EMBL" id="MVAG01000091">
    <property type="protein sequence ID" value="OVE59125.1"/>
    <property type="molecule type" value="Genomic_DNA"/>
</dbReference>
<evidence type="ECO:0000313" key="2">
    <source>
        <dbReference type="EMBL" id="OVE59125.1"/>
    </source>
</evidence>
<keyword evidence="1" id="KW-0812">Transmembrane</keyword>
<comment type="caution">
    <text evidence="2">The sequence shown here is derived from an EMBL/GenBank/DDBJ whole genome shotgun (WGS) entry which is preliminary data.</text>
</comment>
<keyword evidence="1" id="KW-1133">Transmembrane helix</keyword>
<accession>A0A202C686</accession>
<organism evidence="2 3">
    <name type="scientific">Chryseobacterium mucoviscidosis</name>
    <dbReference type="NCBI Taxonomy" id="1945581"/>
    <lineage>
        <taxon>Bacteria</taxon>
        <taxon>Pseudomonadati</taxon>
        <taxon>Bacteroidota</taxon>
        <taxon>Flavobacteriia</taxon>
        <taxon>Flavobacteriales</taxon>
        <taxon>Weeksellaceae</taxon>
        <taxon>Chryseobacterium group</taxon>
        <taxon>Chryseobacterium</taxon>
    </lineage>
</organism>
<proteinExistence type="predicted"/>
<sequence length="178" mass="20840">MKKWGIFLIIIFAVVFCKAYLFRIFFSYDIIKERTVLDIANEKLKNRLKETGSNTSVEDLIQNSLKETASTLSFSFDKCDHETDKLVETKKANCIGYSAFLASVIQFKLKQSGLQNDWKVHHNVGEIYLMNENINRHFNSEFFRDHDFVTVENVKTKETIGVDATVYDYFRIDRIKLK</sequence>
<dbReference type="Proteomes" id="UP000196355">
    <property type="component" value="Unassembled WGS sequence"/>
</dbReference>
<name>A0A202C686_9FLAO</name>
<reference evidence="3" key="1">
    <citation type="submission" date="2017-02" db="EMBL/GenBank/DDBJ databases">
        <authorList>
            <person name="Tetz G."/>
            <person name="Tetz V."/>
        </authorList>
    </citation>
    <scope>NUCLEOTIDE SEQUENCE [LARGE SCALE GENOMIC DNA]</scope>
    <source>
        <strain evidence="3">VT16-26</strain>
    </source>
</reference>
<dbReference type="AlphaFoldDB" id="A0A202C686"/>
<evidence type="ECO:0000256" key="1">
    <source>
        <dbReference type="SAM" id="Phobius"/>
    </source>
</evidence>
<dbReference type="RefSeq" id="WP_087707783.1">
    <property type="nucleotide sequence ID" value="NZ_MVAG01000091.1"/>
</dbReference>
<evidence type="ECO:0008006" key="4">
    <source>
        <dbReference type="Google" id="ProtNLM"/>
    </source>
</evidence>
<keyword evidence="3" id="KW-1185">Reference proteome</keyword>
<gene>
    <name evidence="2" type="ORF">B0E34_05725</name>
</gene>
<feature type="transmembrane region" description="Helical" evidence="1">
    <location>
        <begin position="6"/>
        <end position="26"/>
    </location>
</feature>
<evidence type="ECO:0000313" key="3">
    <source>
        <dbReference type="Proteomes" id="UP000196355"/>
    </source>
</evidence>
<protein>
    <recommendedName>
        <fullName evidence="4">Transglutaminase-like domain-containing protein</fullName>
    </recommendedName>
</protein>